<dbReference type="OrthoDB" id="1316924at2"/>
<dbReference type="EMBL" id="JMTM01000009">
    <property type="protein sequence ID" value="OAZ05364.1"/>
    <property type="molecule type" value="Genomic_DNA"/>
</dbReference>
<dbReference type="Proteomes" id="UP000093807">
    <property type="component" value="Unassembled WGS sequence"/>
</dbReference>
<evidence type="ECO:0008006" key="3">
    <source>
        <dbReference type="Google" id="ProtNLM"/>
    </source>
</evidence>
<dbReference type="RefSeq" id="WP_064714154.1">
    <property type="nucleotide sequence ID" value="NZ_JMTM01000009.1"/>
</dbReference>
<name>A0A199XVL6_9FLAO</name>
<proteinExistence type="predicted"/>
<organism evidence="1 2">
    <name type="scientific">Flavobacterium succinicans</name>
    <dbReference type="NCBI Taxonomy" id="29536"/>
    <lineage>
        <taxon>Bacteria</taxon>
        <taxon>Pseudomonadati</taxon>
        <taxon>Bacteroidota</taxon>
        <taxon>Flavobacteriia</taxon>
        <taxon>Flavobacteriales</taxon>
        <taxon>Flavobacteriaceae</taxon>
        <taxon>Flavobacterium</taxon>
    </lineage>
</organism>
<reference evidence="1 2" key="1">
    <citation type="submission" date="2016-06" db="EMBL/GenBank/DDBJ databases">
        <title>Draft genome sequence of Flavobacterium succinicans strain DD5b.</title>
        <authorList>
            <person name="Poehlein A."/>
            <person name="Daniel R."/>
            <person name="Simeonova D.D."/>
        </authorList>
    </citation>
    <scope>NUCLEOTIDE SEQUENCE [LARGE SCALE GENOMIC DNA]</scope>
    <source>
        <strain evidence="1 2">DD5b</strain>
    </source>
</reference>
<accession>A0A199XVL6</accession>
<dbReference type="PATRIC" id="fig|29536.5.peg.265"/>
<dbReference type="AlphaFoldDB" id="A0A199XVL6"/>
<evidence type="ECO:0000313" key="2">
    <source>
        <dbReference type="Proteomes" id="UP000093807"/>
    </source>
</evidence>
<dbReference type="InterPro" id="IPR019861">
    <property type="entry name" value="PorP/SprF_Bacteroidetes"/>
</dbReference>
<sequence length="291" mass="32883">MKNIFKKIIKTLLVSTVFITSSYGQYPLNNRLFQENKFSMNVAYAGEENNTRLSVVNNYIPSKVDNGNNSYWILGTFDVGLTKNLATGTRLSYNQQGAFLETVIEQALAYKLNINEEQSVALGISFGLNRQVFDPQRGLFPNQFVDMEDKVLDGNSISRNDLRTEIGAVYKFKKFELSVALPALMQDKNFASGFLTYASYNFATSTDIEIKPSILINRTYQKDFEITSSINFLYLQKGWLQLGYLDTNQLLIGAGIRFEKVGIAYSAAIPFNEKYTSLIGNAHQLGLYFKL</sequence>
<evidence type="ECO:0000313" key="1">
    <source>
        <dbReference type="EMBL" id="OAZ05364.1"/>
    </source>
</evidence>
<comment type="caution">
    <text evidence="1">The sequence shown here is derived from an EMBL/GenBank/DDBJ whole genome shotgun (WGS) entry which is preliminary data.</text>
</comment>
<keyword evidence="2" id="KW-1185">Reference proteome</keyword>
<protein>
    <recommendedName>
        <fullName evidence="3">Type IX secretion system membrane protein, PorP/SprF family</fullName>
    </recommendedName>
</protein>
<dbReference type="Pfam" id="PF11751">
    <property type="entry name" value="PorP_SprF"/>
    <property type="match status" value="1"/>
</dbReference>
<gene>
    <name evidence="1" type="ORF">FLB_02530</name>
</gene>